<evidence type="ECO:0000313" key="1">
    <source>
        <dbReference type="EMBL" id="ONF94553.1"/>
    </source>
</evidence>
<dbReference type="InterPro" id="IPR027811">
    <property type="entry name" value="CRISPR-assoc_Csx13_C"/>
</dbReference>
<dbReference type="NCBIfam" id="TIGR03485">
    <property type="entry name" value="cas_csx13_N"/>
    <property type="match status" value="1"/>
</dbReference>
<dbReference type="GO" id="GO:0051607">
    <property type="term" value="P:defense response to virus"/>
    <property type="evidence" value="ECO:0007669"/>
    <property type="project" value="InterPro"/>
</dbReference>
<dbReference type="Proteomes" id="UP000189337">
    <property type="component" value="Unassembled WGS sequence"/>
</dbReference>
<gene>
    <name evidence="1" type="ORF">BWD14_00430</name>
</gene>
<dbReference type="NCBIfam" id="TIGR03486">
    <property type="entry name" value="cas_csx13_C"/>
    <property type="match status" value="1"/>
</dbReference>
<evidence type="ECO:0000313" key="2">
    <source>
        <dbReference type="Proteomes" id="UP000189337"/>
    </source>
</evidence>
<dbReference type="InterPro" id="IPR019989">
    <property type="entry name" value="CRISPR-assoc_Csx13_N"/>
</dbReference>
<protein>
    <submittedName>
        <fullName evidence="1">Type I-MYXAN CRISPR-associated Cas8a1/Cmx1</fullName>
    </submittedName>
</protein>
<reference evidence="1 2" key="1">
    <citation type="submission" date="2017-01" db="EMBL/GenBank/DDBJ databases">
        <title>Comparative genomic analysis of Brazilian Leptospira santarosai.</title>
        <authorList>
            <person name="Moreno L.Z."/>
            <person name="Miraglia F."/>
            <person name="Kremer F.S."/>
            <person name="Eslabao M.R."/>
            <person name="Lilenbaum W."/>
            <person name="Dellagostin O.A."/>
            <person name="Moreno A.M."/>
        </authorList>
    </citation>
    <scope>NUCLEOTIDE SEQUENCE [LARGE SCALE GENOMIC DNA]</scope>
    <source>
        <strain evidence="1 2">M52/8-19</strain>
    </source>
</reference>
<organism evidence="1 2">
    <name type="scientific">Leptospira santarosai</name>
    <dbReference type="NCBI Taxonomy" id="28183"/>
    <lineage>
        <taxon>Bacteria</taxon>
        <taxon>Pseudomonadati</taxon>
        <taxon>Spirochaetota</taxon>
        <taxon>Spirochaetia</taxon>
        <taxon>Leptospirales</taxon>
        <taxon>Leptospiraceae</taxon>
        <taxon>Leptospira</taxon>
    </lineage>
</organism>
<proteinExistence type="predicted"/>
<name>A0AB73LPQ0_9LEPT</name>
<dbReference type="AlphaFoldDB" id="A0AB73LPQ0"/>
<dbReference type="RefSeq" id="WP_076637506.1">
    <property type="nucleotide sequence ID" value="NZ_MTSU01000001.1"/>
</dbReference>
<sequence>MAELKLSLSNPGMSDLHKVGLGGLYMTLKSLDLKKKKIPGLEYSFNKREVVLNFDDKKLGKALAELIKYSFKIDKTGFFHFPALELNGTQPIENKLISHDALIKSFFQHGSHRAKEDIQLNLSKETKRPYIIKKFPKLLSYISQKSIKKLKLFDSKKNRLKEKIEIIGWMYLGGSEKHAGLNNTKLTERLETAFPLLFASIGCIYLSVKIFNPHLKNKTKACIVIPTVNDLTLFALNRARIAQYRELEITVAGLAEASLFTSQKFYLNQNSHINKNLYTTVISFGDTKWNTQQKSKTSIRKYKINDERATHNYSIITKILKPRYQIVKEEKDKKGKIKSPKHSYISIPISKELFCDNLTSGKPFYTDFYKLVVPIRDKSGKLIYRIKFEQKELNEMIEKINFDYEGEKIFIKACHTAWKHRLGKLGSDSKKPGAGLFTKLVERDFERLRVSLSKSKNLESFRQTITDFWSRSRSIPELRDGWEKVMVLLEPENWKRGRDLALLALVSYKPKNEKEETALKKLEFDDTKGEEDE</sequence>
<comment type="caution">
    <text evidence="1">The sequence shown here is derived from an EMBL/GenBank/DDBJ whole genome shotgun (WGS) entry which is preliminary data.</text>
</comment>
<accession>A0AB73LPQ0</accession>
<dbReference type="EMBL" id="MTSU01000001">
    <property type="protein sequence ID" value="ONF94553.1"/>
    <property type="molecule type" value="Genomic_DNA"/>
</dbReference>